<dbReference type="InterPro" id="IPR009936">
    <property type="entry name" value="DUF1468"/>
</dbReference>
<evidence type="ECO:0000256" key="1">
    <source>
        <dbReference type="SAM" id="Phobius"/>
    </source>
</evidence>
<dbReference type="Proteomes" id="UP000252357">
    <property type="component" value="Unassembled WGS sequence"/>
</dbReference>
<name>A0A368L0C3_9BURK</name>
<dbReference type="EMBL" id="QPGB01000004">
    <property type="protein sequence ID" value="RCS57011.1"/>
    <property type="molecule type" value="Genomic_DNA"/>
</dbReference>
<evidence type="ECO:0000313" key="3">
    <source>
        <dbReference type="EMBL" id="RCS57011.1"/>
    </source>
</evidence>
<evidence type="ECO:0000259" key="2">
    <source>
        <dbReference type="Pfam" id="PF07331"/>
    </source>
</evidence>
<organism evidence="3 4">
    <name type="scientific">Parvibium lacunae</name>
    <dbReference type="NCBI Taxonomy" id="1888893"/>
    <lineage>
        <taxon>Bacteria</taxon>
        <taxon>Pseudomonadati</taxon>
        <taxon>Pseudomonadota</taxon>
        <taxon>Betaproteobacteria</taxon>
        <taxon>Burkholderiales</taxon>
        <taxon>Alcaligenaceae</taxon>
        <taxon>Parvibium</taxon>
    </lineage>
</organism>
<keyword evidence="1" id="KW-0472">Membrane</keyword>
<sequence length="171" mass="17885">MSVTTHKKTKSESVLVIVLLVVAGTLVQQGTTLTGDAGYSGISSGLFPLVVGSGLALCALMLAREVLTGGLCNQGNDTAPYVEAPPRLAPTSHLLWVFAGLVIQILTIAHLGFVLASATLMVLVARGFRGPQPASRWLLDIAIALAVTLPVQQLFTRFLGLNLPLLPFLGS</sequence>
<feature type="transmembrane region" description="Helical" evidence="1">
    <location>
        <begin position="45"/>
        <end position="63"/>
    </location>
</feature>
<feature type="domain" description="DUF1468" evidence="2">
    <location>
        <begin position="16"/>
        <end position="164"/>
    </location>
</feature>
<reference evidence="3 4" key="1">
    <citation type="journal article" date="2018" name="Int. J. Syst. Evol. Microbiol.">
        <title>Parvibium lacunae gen. nov., sp. nov., a new member of the family Alcaligenaceae isolated from a freshwater pond.</title>
        <authorList>
            <person name="Chen W.M."/>
            <person name="Xie P.B."/>
            <person name="Hsu M.Y."/>
            <person name="Sheu S.Y."/>
        </authorList>
    </citation>
    <scope>NUCLEOTIDE SEQUENCE [LARGE SCALE GENOMIC DNA]</scope>
    <source>
        <strain evidence="3 4">KMB9</strain>
    </source>
</reference>
<feature type="transmembrane region" description="Helical" evidence="1">
    <location>
        <begin position="94"/>
        <end position="125"/>
    </location>
</feature>
<keyword evidence="1" id="KW-0812">Transmembrane</keyword>
<protein>
    <submittedName>
        <fullName evidence="3">Tripartite tricarboxylate transporter TctB family protein</fullName>
    </submittedName>
</protein>
<comment type="caution">
    <text evidence="3">The sequence shown here is derived from an EMBL/GenBank/DDBJ whole genome shotgun (WGS) entry which is preliminary data.</text>
</comment>
<dbReference type="OrthoDB" id="8684819at2"/>
<dbReference type="AlphaFoldDB" id="A0A368L0C3"/>
<proteinExistence type="predicted"/>
<dbReference type="RefSeq" id="WP_114403153.1">
    <property type="nucleotide sequence ID" value="NZ_QPGB01000004.1"/>
</dbReference>
<evidence type="ECO:0000313" key="4">
    <source>
        <dbReference type="Proteomes" id="UP000252357"/>
    </source>
</evidence>
<dbReference type="Pfam" id="PF07331">
    <property type="entry name" value="TctB"/>
    <property type="match status" value="1"/>
</dbReference>
<keyword evidence="4" id="KW-1185">Reference proteome</keyword>
<accession>A0A368L0C3</accession>
<keyword evidence="1" id="KW-1133">Transmembrane helix</keyword>
<gene>
    <name evidence="3" type="ORF">DU000_09395</name>
</gene>